<dbReference type="GO" id="GO:0003677">
    <property type="term" value="F:DNA binding"/>
    <property type="evidence" value="ECO:0007669"/>
    <property type="project" value="UniProtKB-KW"/>
</dbReference>
<evidence type="ECO:0000313" key="1">
    <source>
        <dbReference type="EMBL" id="GAO99619.1"/>
    </source>
</evidence>
<dbReference type="EMBL" id="DF968000">
    <property type="protein sequence ID" value="GAO99619.1"/>
    <property type="molecule type" value="Genomic_DNA"/>
</dbReference>
<reference evidence="1 2" key="1">
    <citation type="journal article" date="2015" name="BMC Genomics">
        <title>Comparative genomics of Fructobacillus spp. and Leuconostoc spp. reveals niche-specific evolution of Fructobacillus spp.</title>
        <authorList>
            <person name="Endo A."/>
            <person name="Tanizawa Y."/>
            <person name="Tanaka N."/>
            <person name="Maeno S."/>
            <person name="Kumar H."/>
            <person name="Shiwa Y."/>
            <person name="Okada S."/>
            <person name="Yoshikawa H."/>
            <person name="Dicks L."/>
            <person name="Nakagawa J."/>
            <person name="Arita M."/>
        </authorList>
    </citation>
    <scope>NUCLEOTIDE SEQUENCE [LARGE SCALE GENOMIC DNA]</scope>
    <source>
        <strain evidence="1 2">JCM 12225</strain>
    </source>
</reference>
<dbReference type="RefSeq" id="WP_061993022.1">
    <property type="nucleotide sequence ID" value="NZ_DF968000.1"/>
</dbReference>
<evidence type="ECO:0000313" key="2">
    <source>
        <dbReference type="Proteomes" id="UP000253891"/>
    </source>
</evidence>
<sequence length="352" mass="40667">MQEYRISVQNKLIDWAFYWSEISTKEKQAIRHGYTWLNPKDVWYLRPTVKQLETLSVELHVSFGDLLLDEIPNNDIDLEFHNPENVPSNVSQTVCNVIHEMQSRQAWYKEESNCANQRLISIGRLKNKSLQESFLILQKLLHVKATNTFEEQVIQLENQISDLGILVMNKSGVNQVAHEDLSDDSFRAFSLLDDYAPLVFVNFKANQEEYPVYLIHELIHILRASDELLISKCQQSSEELLINQLTTKFLRSLKLQPISANHNDFPKVVNGFLNLPMIVNRPISMKNIKSSRTNQTNSRIKDRLKGIDSHYLKAVFDEFHRETVLPTKLATLLGLELGELSLVMDTCISEVK</sequence>
<keyword evidence="1" id="KW-0238">DNA-binding</keyword>
<dbReference type="AlphaFoldDB" id="A0A0K8MIC8"/>
<dbReference type="STRING" id="157463.GCA_001047075_00540"/>
<keyword evidence="2" id="KW-1185">Reference proteome</keyword>
<organism evidence="1 2">
    <name type="scientific">Fructobacillus ficulneus</name>
    <dbReference type="NCBI Taxonomy" id="157463"/>
    <lineage>
        <taxon>Bacteria</taxon>
        <taxon>Bacillati</taxon>
        <taxon>Bacillota</taxon>
        <taxon>Bacilli</taxon>
        <taxon>Lactobacillales</taxon>
        <taxon>Lactobacillaceae</taxon>
        <taxon>Fructobacillus</taxon>
    </lineage>
</organism>
<proteinExistence type="predicted"/>
<protein>
    <submittedName>
        <fullName evidence="1">DNA-binding protein</fullName>
    </submittedName>
</protein>
<name>A0A0K8MIC8_9LACO</name>
<dbReference type="OrthoDB" id="9796786at2"/>
<dbReference type="Proteomes" id="UP000253891">
    <property type="component" value="Unassembled WGS sequence"/>
</dbReference>
<gene>
    <name evidence="1" type="ORF">FFIC_231050</name>
</gene>
<accession>A0A0K8MIC8</accession>